<evidence type="ECO:0000313" key="6">
    <source>
        <dbReference type="EMBL" id="MBL1101712.1"/>
    </source>
</evidence>
<dbReference type="InterPro" id="IPR024282">
    <property type="entry name" value="DUF3376"/>
</dbReference>
<dbReference type="Pfam" id="PF01734">
    <property type="entry name" value="Patatin"/>
    <property type="match status" value="1"/>
</dbReference>
<comment type="caution">
    <text evidence="6">The sequence shown here is derived from an EMBL/GenBank/DDBJ whole genome shotgun (WGS) entry which is preliminary data.</text>
</comment>
<keyword evidence="4" id="KW-0812">Transmembrane</keyword>
<feature type="region of interest" description="Disordered" evidence="3">
    <location>
        <begin position="476"/>
        <end position="500"/>
    </location>
</feature>
<accession>A0ABS1NNP6</accession>
<keyword evidence="1 2" id="KW-0443">Lipid metabolism</keyword>
<gene>
    <name evidence="6" type="ORF">JK363_34700</name>
</gene>
<dbReference type="Gene3D" id="3.40.1090.10">
    <property type="entry name" value="Cytosolic phospholipase A2 catalytic domain"/>
    <property type="match status" value="2"/>
</dbReference>
<dbReference type="SUPFAM" id="SSF52151">
    <property type="entry name" value="FabD/lysophospholipase-like"/>
    <property type="match status" value="1"/>
</dbReference>
<keyword evidence="7" id="KW-1185">Reference proteome</keyword>
<reference evidence="6 7" key="1">
    <citation type="submission" date="2021-01" db="EMBL/GenBank/DDBJ databases">
        <title>WGS of actinomycetes isolated from Thailand.</title>
        <authorList>
            <person name="Thawai C."/>
        </authorList>
    </citation>
    <scope>NUCLEOTIDE SEQUENCE [LARGE SCALE GENOMIC DNA]</scope>
    <source>
        <strain evidence="6 7">CA1R205</strain>
    </source>
</reference>
<evidence type="ECO:0000313" key="7">
    <source>
        <dbReference type="Proteomes" id="UP000634229"/>
    </source>
</evidence>
<organism evidence="6 7">
    <name type="scientific">Streptomyces coffeae</name>
    <dbReference type="NCBI Taxonomy" id="621382"/>
    <lineage>
        <taxon>Bacteria</taxon>
        <taxon>Bacillati</taxon>
        <taxon>Actinomycetota</taxon>
        <taxon>Actinomycetes</taxon>
        <taxon>Kitasatosporales</taxon>
        <taxon>Streptomycetaceae</taxon>
        <taxon>Streptomyces</taxon>
    </lineage>
</organism>
<dbReference type="PROSITE" id="PS51635">
    <property type="entry name" value="PNPLA"/>
    <property type="match status" value="1"/>
</dbReference>
<comment type="caution">
    <text evidence="2">Lacks conserved residue(s) required for the propagation of feature annotation.</text>
</comment>
<name>A0ABS1NNP6_9ACTN</name>
<protein>
    <submittedName>
        <fullName evidence="6">DUF3376 domain-containing protein</fullName>
    </submittedName>
</protein>
<dbReference type="Pfam" id="PF11856">
    <property type="entry name" value="DUF3376"/>
    <property type="match status" value="1"/>
</dbReference>
<evidence type="ECO:0000256" key="2">
    <source>
        <dbReference type="PROSITE-ProRule" id="PRU01161"/>
    </source>
</evidence>
<feature type="short sequence motif" description="DGA/G" evidence="2">
    <location>
        <begin position="270"/>
        <end position="272"/>
    </location>
</feature>
<keyword evidence="4" id="KW-1133">Transmembrane helix</keyword>
<proteinExistence type="predicted"/>
<feature type="active site" description="Proton acceptor" evidence="2">
    <location>
        <position position="270"/>
    </location>
</feature>
<feature type="short sequence motif" description="GXSXG" evidence="2">
    <location>
        <begin position="76"/>
        <end position="80"/>
    </location>
</feature>
<evidence type="ECO:0000256" key="4">
    <source>
        <dbReference type="SAM" id="Phobius"/>
    </source>
</evidence>
<feature type="domain" description="PNPLA" evidence="5">
    <location>
        <begin position="10"/>
        <end position="283"/>
    </location>
</feature>
<evidence type="ECO:0000256" key="1">
    <source>
        <dbReference type="ARBA" id="ARBA00023098"/>
    </source>
</evidence>
<feature type="transmembrane region" description="Helical" evidence="4">
    <location>
        <begin position="847"/>
        <end position="876"/>
    </location>
</feature>
<keyword evidence="2" id="KW-0442">Lipid degradation</keyword>
<dbReference type="RefSeq" id="WP_201881450.1">
    <property type="nucleotide sequence ID" value="NZ_JAERRF010000032.1"/>
</dbReference>
<feature type="active site" description="Nucleophile" evidence="2">
    <location>
        <position position="78"/>
    </location>
</feature>
<keyword evidence="4" id="KW-0472">Membrane</keyword>
<feature type="region of interest" description="Disordered" evidence="3">
    <location>
        <begin position="883"/>
        <end position="904"/>
    </location>
</feature>
<feature type="transmembrane region" description="Helical" evidence="4">
    <location>
        <begin position="815"/>
        <end position="841"/>
    </location>
</feature>
<dbReference type="Proteomes" id="UP000634229">
    <property type="component" value="Unassembled WGS sequence"/>
</dbReference>
<keyword evidence="2" id="KW-0378">Hydrolase</keyword>
<dbReference type="EMBL" id="JAERRF010000032">
    <property type="protein sequence ID" value="MBL1101712.1"/>
    <property type="molecule type" value="Genomic_DNA"/>
</dbReference>
<dbReference type="InterPro" id="IPR002641">
    <property type="entry name" value="PNPLA_dom"/>
</dbReference>
<dbReference type="InterPro" id="IPR016035">
    <property type="entry name" value="Acyl_Trfase/lysoPLipase"/>
</dbReference>
<sequence length="904" mass="100523">MNPEQTRLALVLNGGVSLAVWMGGVTHELDLLRRASRGLQSGQPESVAKADQVCFDLWQQVMHRAHTHVLVDVIAGTSAGGLNGSLFAAAIGRGTALPNLRKTWQDAAALTDDRLLGAPPYNSVLDGRYFEHEIGKILRGMAGSPCAAEPVTLFVTATALDGLPEYLRDGFGGRFEVADHRRIYKFQHDPHAVVFRKTGAECDVWKPQSAGRRDFLDDQVLERLQLAARASAGFPVAFAPVDESPLLQQRVRPAPEIPSRRRDRASWIVDGGLLNNAPFGPVLEAIGDRRVDGPVRRVVVYIVPSAGVTQRHVESKLPCKATEWPSVLGTAISYPREADFRSGAAELLERMNRQSFDRHLEIFIRQVEPPKDQDDREEDLGRLAESLFREYRRSRIRGAVWKVRQLREEGRGVRSLVVIPHEDVASILGNGPRPAWVPESADALNTPKCEPWVWGGSAAERLMWTLVSDIERRLRASAAGPDSPPCASNEEEAESRRRKQSALTGALGELSSCVRIVRSVQDTVFGLIRNAAEIRGDPDERLGPEHGPTTLLNTIYQDLGLSDVLGEQVRKSIEAYNSAVHTADDAGAERRIVTTLRSCLIAEVAAQAFASREELTEHTPQFEFLRLGPDDHSPLFPLDKYAPLGERKLYGIRLNHFGAFVKPEWRASDFTWGRLDASHHLLRLFISDHQQRQLIETEMHEAILQAEIGKEQMRRNLDELAEPKESELFKNYLDTKTGRHTTGRVVEAVLRILVGKGSPVSGAKAEAGKVMFRRAFGRRVEAWQWLGPSRLVCSPARWLWWRRVRKDPAMTMRTTLWAAIMAFVSAIGGAFGLSVLVRYFWKDSWSWAIQLVTAAAGMAVLLLMEFAFTSLCCWIAKRAQPRTTSASSTDDESTSQPEDAATTA</sequence>
<evidence type="ECO:0000259" key="5">
    <source>
        <dbReference type="PROSITE" id="PS51635"/>
    </source>
</evidence>
<evidence type="ECO:0000256" key="3">
    <source>
        <dbReference type="SAM" id="MobiDB-lite"/>
    </source>
</evidence>